<accession>A0ABR6X0R7</accession>
<keyword evidence="4" id="KW-1185">Reference proteome</keyword>
<name>A0ABR6X0R7_9BURK</name>
<proteinExistence type="predicted"/>
<dbReference type="Pfam" id="PF19029">
    <property type="entry name" value="DUF883_C"/>
    <property type="match status" value="1"/>
</dbReference>
<dbReference type="RefSeq" id="WP_186921630.1">
    <property type="nucleotide sequence ID" value="NZ_JACOFW010000003.1"/>
</dbReference>
<comment type="caution">
    <text evidence="3">The sequence shown here is derived from an EMBL/GenBank/DDBJ whole genome shotgun (WGS) entry which is preliminary data.</text>
</comment>
<evidence type="ECO:0000313" key="4">
    <source>
        <dbReference type="Proteomes" id="UP000648257"/>
    </source>
</evidence>
<evidence type="ECO:0000256" key="1">
    <source>
        <dbReference type="SAM" id="Phobius"/>
    </source>
</evidence>
<sequence length="105" mass="11528">MAKNKFNSSYQAVTQDFNELVKDAQMLFEEATTLTGEKANEAIKRGMELLEVASKKLHEAQNSVINSAKEASDCTEVYVKENPWRAIGAAVGVGLVIGVLLGRRR</sequence>
<keyword evidence="1" id="KW-0812">Transmembrane</keyword>
<dbReference type="PANTHER" id="PTHR35893">
    <property type="entry name" value="INNER MEMBRANE PROTEIN-RELATED"/>
    <property type="match status" value="1"/>
</dbReference>
<dbReference type="Proteomes" id="UP000648257">
    <property type="component" value="Unassembled WGS sequence"/>
</dbReference>
<evidence type="ECO:0000259" key="2">
    <source>
        <dbReference type="Pfam" id="PF19029"/>
    </source>
</evidence>
<gene>
    <name evidence="3" type="ORF">H8K52_04135</name>
</gene>
<keyword evidence="1" id="KW-1133">Transmembrane helix</keyword>
<reference evidence="3 4" key="1">
    <citation type="submission" date="2020-08" db="EMBL/GenBank/DDBJ databases">
        <title>Novel species isolated from subtropical streams in China.</title>
        <authorList>
            <person name="Lu H."/>
        </authorList>
    </citation>
    <scope>NUCLEOTIDE SEQUENCE [LARGE SCALE GENOMIC DNA]</scope>
    <source>
        <strain evidence="3 4">KACC 16656</strain>
    </source>
</reference>
<protein>
    <submittedName>
        <fullName evidence="3">DUF883 domain-containing protein</fullName>
    </submittedName>
</protein>
<feature type="transmembrane region" description="Helical" evidence="1">
    <location>
        <begin position="84"/>
        <end position="102"/>
    </location>
</feature>
<organism evidence="3 4">
    <name type="scientific">Undibacterium seohonense</name>
    <dbReference type="NCBI Taxonomy" id="1344950"/>
    <lineage>
        <taxon>Bacteria</taxon>
        <taxon>Pseudomonadati</taxon>
        <taxon>Pseudomonadota</taxon>
        <taxon>Betaproteobacteria</taxon>
        <taxon>Burkholderiales</taxon>
        <taxon>Oxalobacteraceae</taxon>
        <taxon>Undibacterium</taxon>
    </lineage>
</organism>
<dbReference type="EMBL" id="JACOFW010000003">
    <property type="protein sequence ID" value="MBC3806539.1"/>
    <property type="molecule type" value="Genomic_DNA"/>
</dbReference>
<keyword evidence="1" id="KW-0472">Membrane</keyword>
<dbReference type="PANTHER" id="PTHR35893:SF3">
    <property type="entry name" value="INNER MEMBRANE PROTEIN"/>
    <property type="match status" value="1"/>
</dbReference>
<evidence type="ECO:0000313" key="3">
    <source>
        <dbReference type="EMBL" id="MBC3806539.1"/>
    </source>
</evidence>
<dbReference type="InterPro" id="IPR010279">
    <property type="entry name" value="YqjD/ElaB"/>
</dbReference>
<dbReference type="InterPro" id="IPR043605">
    <property type="entry name" value="DUF883_C"/>
</dbReference>
<feature type="domain" description="DUF883" evidence="2">
    <location>
        <begin position="75"/>
        <end position="104"/>
    </location>
</feature>